<dbReference type="AlphaFoldDB" id="A0A5J5BKY8"/>
<reference evidence="2 3" key="1">
    <citation type="submission" date="2019-09" db="EMBL/GenBank/DDBJ databases">
        <title>A chromosome-level genome assembly of the Chinese tupelo Nyssa sinensis.</title>
        <authorList>
            <person name="Yang X."/>
            <person name="Kang M."/>
            <person name="Yang Y."/>
            <person name="Xiong H."/>
            <person name="Wang M."/>
            <person name="Zhang Z."/>
            <person name="Wang Z."/>
            <person name="Wu H."/>
            <person name="Ma T."/>
            <person name="Liu J."/>
            <person name="Xi Z."/>
        </authorList>
    </citation>
    <scope>NUCLEOTIDE SEQUENCE [LARGE SCALE GENOMIC DNA]</scope>
    <source>
        <strain evidence="2">J267</strain>
        <tissue evidence="2">Leaf</tissue>
    </source>
</reference>
<feature type="compositionally biased region" description="Basic residues" evidence="1">
    <location>
        <begin position="70"/>
        <end position="83"/>
    </location>
</feature>
<feature type="region of interest" description="Disordered" evidence="1">
    <location>
        <begin position="36"/>
        <end position="86"/>
    </location>
</feature>
<evidence type="ECO:0000313" key="3">
    <source>
        <dbReference type="Proteomes" id="UP000325577"/>
    </source>
</evidence>
<evidence type="ECO:0000313" key="2">
    <source>
        <dbReference type="EMBL" id="KAA8543316.1"/>
    </source>
</evidence>
<feature type="compositionally biased region" description="Basic and acidic residues" evidence="1">
    <location>
        <begin position="36"/>
        <end position="45"/>
    </location>
</feature>
<organism evidence="2 3">
    <name type="scientific">Nyssa sinensis</name>
    <dbReference type="NCBI Taxonomy" id="561372"/>
    <lineage>
        <taxon>Eukaryota</taxon>
        <taxon>Viridiplantae</taxon>
        <taxon>Streptophyta</taxon>
        <taxon>Embryophyta</taxon>
        <taxon>Tracheophyta</taxon>
        <taxon>Spermatophyta</taxon>
        <taxon>Magnoliopsida</taxon>
        <taxon>eudicotyledons</taxon>
        <taxon>Gunneridae</taxon>
        <taxon>Pentapetalae</taxon>
        <taxon>asterids</taxon>
        <taxon>Cornales</taxon>
        <taxon>Nyssaceae</taxon>
        <taxon>Nyssa</taxon>
    </lineage>
</organism>
<proteinExistence type="predicted"/>
<name>A0A5J5BKY8_9ASTE</name>
<keyword evidence="3" id="KW-1185">Reference proteome</keyword>
<dbReference type="Proteomes" id="UP000325577">
    <property type="component" value="Linkage Group LG11"/>
</dbReference>
<protein>
    <submittedName>
        <fullName evidence="2">Uncharacterized protein</fullName>
    </submittedName>
</protein>
<sequence length="122" mass="14213">MAEAALLFSLKQRTASQLAGLLPGARALHGDIQQAHREVNGEQQRRQRKKKEKEENKKKAVRLGEESRKQNRKWKKRARKQKSQKLWLGKKAEMSLWFAPCNNCLRPNDASSMSPTIHRRRD</sequence>
<accession>A0A5J5BKY8</accession>
<evidence type="ECO:0000256" key="1">
    <source>
        <dbReference type="SAM" id="MobiDB-lite"/>
    </source>
</evidence>
<feature type="compositionally biased region" description="Basic and acidic residues" evidence="1">
    <location>
        <begin position="52"/>
        <end position="69"/>
    </location>
</feature>
<dbReference type="EMBL" id="CM018034">
    <property type="protein sequence ID" value="KAA8543316.1"/>
    <property type="molecule type" value="Genomic_DNA"/>
</dbReference>
<gene>
    <name evidence="2" type="ORF">F0562_021189</name>
</gene>
<dbReference type="OrthoDB" id="4255at2759"/>